<feature type="region of interest" description="Disordered" evidence="1">
    <location>
        <begin position="69"/>
        <end position="179"/>
    </location>
</feature>
<sequence length="179" mass="18875">MAGRRRDAGLRVLRLLLPPGGLRREAAPPARELGVPVAPVRVGDGGDVGRGGEPVRAAERRAGVRAVVPAVADGAHGQVLHPPHQRQPAAPRPRPRRRLLQVAAAQGAGHRRHAATPRARPRRMAQPGPRRAPPHPGPRQDDSVPNPGEGSDRAGGRARDAAAQAAIPGIYCRPHVPSY</sequence>
<organism evidence="2">
    <name type="scientific">Arundo donax</name>
    <name type="common">Giant reed</name>
    <name type="synonym">Donax arundinaceus</name>
    <dbReference type="NCBI Taxonomy" id="35708"/>
    <lineage>
        <taxon>Eukaryota</taxon>
        <taxon>Viridiplantae</taxon>
        <taxon>Streptophyta</taxon>
        <taxon>Embryophyta</taxon>
        <taxon>Tracheophyta</taxon>
        <taxon>Spermatophyta</taxon>
        <taxon>Magnoliopsida</taxon>
        <taxon>Liliopsida</taxon>
        <taxon>Poales</taxon>
        <taxon>Poaceae</taxon>
        <taxon>PACMAD clade</taxon>
        <taxon>Arundinoideae</taxon>
        <taxon>Arundineae</taxon>
        <taxon>Arundo</taxon>
    </lineage>
</organism>
<feature type="compositionally biased region" description="Basic residues" evidence="1">
    <location>
        <begin position="109"/>
        <end position="123"/>
    </location>
</feature>
<protein>
    <submittedName>
        <fullName evidence="2">CYP90D5</fullName>
    </submittedName>
</protein>
<feature type="compositionally biased region" description="Basic and acidic residues" evidence="1">
    <location>
        <begin position="150"/>
        <end position="160"/>
    </location>
</feature>
<evidence type="ECO:0000313" key="2">
    <source>
        <dbReference type="EMBL" id="JAE38035.1"/>
    </source>
</evidence>
<evidence type="ECO:0000256" key="1">
    <source>
        <dbReference type="SAM" id="MobiDB-lite"/>
    </source>
</evidence>
<reference evidence="2" key="2">
    <citation type="journal article" date="2015" name="Data Brief">
        <title>Shoot transcriptome of the giant reed, Arundo donax.</title>
        <authorList>
            <person name="Barrero R.A."/>
            <person name="Guerrero F.D."/>
            <person name="Moolhuijzen P."/>
            <person name="Goolsby J.A."/>
            <person name="Tidwell J."/>
            <person name="Bellgard S.E."/>
            <person name="Bellgard M.I."/>
        </authorList>
    </citation>
    <scope>NUCLEOTIDE SEQUENCE</scope>
    <source>
        <tissue evidence="2">Shoot tissue taken approximately 20 cm above the soil surface</tissue>
    </source>
</reference>
<dbReference type="AlphaFoldDB" id="A0A0A9HLK2"/>
<accession>A0A0A9HLK2</accession>
<reference evidence="2" key="1">
    <citation type="submission" date="2014-09" db="EMBL/GenBank/DDBJ databases">
        <authorList>
            <person name="Magalhaes I.L.F."/>
            <person name="Oliveira U."/>
            <person name="Santos F.R."/>
            <person name="Vidigal T.H.D.A."/>
            <person name="Brescovit A.D."/>
            <person name="Santos A.J."/>
        </authorList>
    </citation>
    <scope>NUCLEOTIDE SEQUENCE</scope>
    <source>
        <tissue evidence="2">Shoot tissue taken approximately 20 cm above the soil surface</tissue>
    </source>
</reference>
<dbReference type="EMBL" id="GBRH01159861">
    <property type="protein sequence ID" value="JAE38035.1"/>
    <property type="molecule type" value="Transcribed_RNA"/>
</dbReference>
<name>A0A0A9HLK2_ARUDO</name>
<feature type="compositionally biased region" description="Low complexity" evidence="1">
    <location>
        <begin position="69"/>
        <end position="89"/>
    </location>
</feature>
<proteinExistence type="predicted"/>